<evidence type="ECO:0000256" key="7">
    <source>
        <dbReference type="ARBA" id="ARBA00023118"/>
    </source>
</evidence>
<dbReference type="CDD" id="cd18802">
    <property type="entry name" value="SF2_C_dicer"/>
    <property type="match status" value="1"/>
</dbReference>
<dbReference type="Pfam" id="PF03368">
    <property type="entry name" value="Dicer_dimer"/>
    <property type="match status" value="1"/>
</dbReference>
<dbReference type="PROSITE" id="PS00517">
    <property type="entry name" value="RNASE_3_1"/>
    <property type="match status" value="1"/>
</dbReference>
<dbReference type="Pfam" id="PF00636">
    <property type="entry name" value="Ribonuclease_3"/>
    <property type="match status" value="2"/>
</dbReference>
<evidence type="ECO:0000256" key="5">
    <source>
        <dbReference type="ARBA" id="ARBA00022806"/>
    </source>
</evidence>
<dbReference type="SUPFAM" id="SSF69065">
    <property type="entry name" value="RNase III domain-like"/>
    <property type="match status" value="2"/>
</dbReference>
<evidence type="ECO:0000259" key="11">
    <source>
        <dbReference type="PROSITE" id="PS51192"/>
    </source>
</evidence>
<dbReference type="GO" id="GO:0005524">
    <property type="term" value="F:ATP binding"/>
    <property type="evidence" value="ECO:0007669"/>
    <property type="project" value="UniProtKB-KW"/>
</dbReference>
<keyword evidence="4" id="KW-0378">Hydrolase</keyword>
<dbReference type="PANTHER" id="PTHR14950">
    <property type="entry name" value="DICER-RELATED"/>
    <property type="match status" value="1"/>
</dbReference>
<dbReference type="InterPro" id="IPR005034">
    <property type="entry name" value="Dicer_dimerisation"/>
</dbReference>
<dbReference type="InterPro" id="IPR014001">
    <property type="entry name" value="Helicase_ATP-bd"/>
</dbReference>
<comment type="similarity">
    <text evidence="8">Belongs to the helicase family. Dicer subfamily.</text>
</comment>
<sequence>MVGHQQMDTGSGKTQVAILRIRAELERSDKRIWFLVPTVELALQQKDVVKTQIPGVPTKVICGADSVEAWSDQNTWDIILGGIRIVVSTYQILFDAAAHGFVPLKFLGLIVIDEAHNCVKNNSVARLMTELYWPAKNANRPVPHILGLTASPLMRNKLDDLEVLEATLDAVCKTPTIHRVEFLAEVNRPEMHTIVYGESSDSAVSPTRSMVSLFHAYRQLDITCDPLVLSLRAKNTTRNISRLRDVIQKRDTNCQRSMRTFCNRAKEILATIGPWAADYFIHKVVTRLMSSSNTHDEQTADLSSAEKKYLGETYKKVDASPPSEESIDLAKKTHSLIEILNNQQHENSLGIVFVKERVTASIVAHLISIHPLTKDRYTAGAMVGNSNAAGKKRDFLDLTQKDDINSLERFRSGRLNLLVATSVLEEGIDVPKCNLVICFDQPKTLKSYIQRRGRARMSVSKLYLMVPDETSQLAVDFRALEEEMKRRYEDDNRDRAAHQSLEEREHPDYPALEVESTGARLTIQDAKSHLSHFCATLPSRKFVNHSPYYVVKTLDGKPIEPSTPSLLKATVHLPASLDPGLRHFESSRSWYSETMACNDAAFQAYLRLYEVGLINENLLPLKVSDLLRQVEHRNGIVKVKEQQNPWINVAQKWAEADLSRRRLTISNQDGSMRAKVDLELPVPIPYMDALTLFWDSGELWTVTVDQDTHMSTPRDEIDGGEVDHTHDIFSMAFGHRDGWTNAEKKHLVRLISPRLVVNAQDTGAMELDPESLQNVAPSSLVREPSNRGHPYYYQEWLPSKPPKHMVRRFHYRREDQDGETGFESLPQDIPYVVVRDWPKKAGFFYAPEQAKNKSASSWVYPRVLRADCLKVDSAPAVLPHIGMLIPAITHALEAHLVASDLLQTVLEQTGFTDLSLLVTAISASSARGPTDYERVEFLGDSILKFCTTANCSAKKLLWPEGFLSRYKDEIVANSRLFQAAVDFGLDRYIITRQFKVRKPVYVEDLVEVSPLQQMEKTRLLPVKTLADVIEALIGVFYITGGIPRALECMNTFLPDVKWDSIETTRAILYKSASSNFQLPVTMQSVEELIGYKFNKKSLLVEALTHGSYLSDDTPCLERLEFLGDAVLDYIVVTTLFHEKRLKNKDMHLLKTALVNGDILAFMVMEWGIPQERVEVVGGRGDDSSSSSATNSGDETESRMLEAGTCKVPLKLTKTKVPLWSFMRHASGDLGLAMKTTQKRHHAMRAGILAALETGTHYPWAVLLRLRAQKLYSDLFESVLGAVWVDSGSIEECIKLVERSGIMPLMRRLVRDDVHVMHPKEELSTLAGPTVEYQDWQADNTEFEEKREYGCRVMVNEEVFAEVGGGVTREEARTRAAGEACRVWKERKGLRHQ</sequence>
<dbReference type="SMART" id="SM00487">
    <property type="entry name" value="DEXDc"/>
    <property type="match status" value="1"/>
</dbReference>
<dbReference type="Pfam" id="PF00270">
    <property type="entry name" value="DEAD"/>
    <property type="match status" value="1"/>
</dbReference>
<dbReference type="InterPro" id="IPR027417">
    <property type="entry name" value="P-loop_NTPase"/>
</dbReference>
<accession>A0AA39ZXC8</accession>
<feature type="domain" description="RNase III" evidence="10">
    <location>
        <begin position="1082"/>
        <end position="1287"/>
    </location>
</feature>
<evidence type="ECO:0000313" key="14">
    <source>
        <dbReference type="EMBL" id="KAK0705360.1"/>
    </source>
</evidence>
<dbReference type="InterPro" id="IPR011545">
    <property type="entry name" value="DEAD/DEAH_box_helicase_dom"/>
</dbReference>
<feature type="domain" description="RNase III" evidence="10">
    <location>
        <begin position="898"/>
        <end position="1041"/>
    </location>
</feature>
<feature type="domain" description="Helicase ATP-binding" evidence="11">
    <location>
        <begin position="1"/>
        <end position="170"/>
    </location>
</feature>
<dbReference type="GO" id="GO:0005634">
    <property type="term" value="C:nucleus"/>
    <property type="evidence" value="ECO:0007669"/>
    <property type="project" value="TreeGrafter"/>
</dbReference>
<dbReference type="EMBL" id="JAUKUA010000007">
    <property type="protein sequence ID" value="KAK0705360.1"/>
    <property type="molecule type" value="Genomic_DNA"/>
</dbReference>
<evidence type="ECO:0000313" key="15">
    <source>
        <dbReference type="Proteomes" id="UP001172102"/>
    </source>
</evidence>
<evidence type="ECO:0000256" key="6">
    <source>
        <dbReference type="ARBA" id="ARBA00022840"/>
    </source>
</evidence>
<dbReference type="PANTHER" id="PTHR14950:SF37">
    <property type="entry name" value="ENDORIBONUCLEASE DICER"/>
    <property type="match status" value="1"/>
</dbReference>
<keyword evidence="3" id="KW-0547">Nucleotide-binding</keyword>
<dbReference type="Pfam" id="PF00271">
    <property type="entry name" value="Helicase_C"/>
    <property type="match status" value="1"/>
</dbReference>
<dbReference type="PROSITE" id="PS51194">
    <property type="entry name" value="HELICASE_CTER"/>
    <property type="match status" value="1"/>
</dbReference>
<dbReference type="SUPFAM" id="SSF54768">
    <property type="entry name" value="dsRNA-binding domain-like"/>
    <property type="match status" value="1"/>
</dbReference>
<dbReference type="InterPro" id="IPR001650">
    <property type="entry name" value="Helicase_C-like"/>
</dbReference>
<dbReference type="SUPFAM" id="SSF52540">
    <property type="entry name" value="P-loop containing nucleoside triphosphate hydrolases"/>
    <property type="match status" value="1"/>
</dbReference>
<dbReference type="InterPro" id="IPR000999">
    <property type="entry name" value="RNase_III_dom"/>
</dbReference>
<dbReference type="InterPro" id="IPR036389">
    <property type="entry name" value="RNase_III_sf"/>
</dbReference>
<dbReference type="GO" id="GO:0051607">
    <property type="term" value="P:defense response to virus"/>
    <property type="evidence" value="ECO:0007669"/>
    <property type="project" value="UniProtKB-KW"/>
</dbReference>
<evidence type="ECO:0000259" key="10">
    <source>
        <dbReference type="PROSITE" id="PS50142"/>
    </source>
</evidence>
<keyword evidence="8" id="KW-0694">RNA-binding</keyword>
<dbReference type="GO" id="GO:0005737">
    <property type="term" value="C:cytoplasm"/>
    <property type="evidence" value="ECO:0007669"/>
    <property type="project" value="TreeGrafter"/>
</dbReference>
<keyword evidence="15" id="KW-1185">Reference proteome</keyword>
<evidence type="ECO:0000256" key="4">
    <source>
        <dbReference type="ARBA" id="ARBA00022801"/>
    </source>
</evidence>
<dbReference type="GO" id="GO:0004525">
    <property type="term" value="F:ribonuclease III activity"/>
    <property type="evidence" value="ECO:0007669"/>
    <property type="project" value="InterPro"/>
</dbReference>
<evidence type="ECO:0000259" key="12">
    <source>
        <dbReference type="PROSITE" id="PS51194"/>
    </source>
</evidence>
<dbReference type="Proteomes" id="UP001172102">
    <property type="component" value="Unassembled WGS sequence"/>
</dbReference>
<dbReference type="GO" id="GO:0030422">
    <property type="term" value="P:siRNA processing"/>
    <property type="evidence" value="ECO:0007669"/>
    <property type="project" value="TreeGrafter"/>
</dbReference>
<dbReference type="InterPro" id="IPR038248">
    <property type="entry name" value="Dicer_dimer_sf"/>
</dbReference>
<proteinExistence type="inferred from homology"/>
<dbReference type="SMART" id="SM00490">
    <property type="entry name" value="HELICc"/>
    <property type="match status" value="1"/>
</dbReference>
<name>A0AA39ZXC8_9PEZI</name>
<dbReference type="Gene3D" id="3.30.160.380">
    <property type="entry name" value="Dicer dimerisation domain"/>
    <property type="match status" value="1"/>
</dbReference>
<dbReference type="PROSITE" id="PS50142">
    <property type="entry name" value="RNASE_3_2"/>
    <property type="match status" value="2"/>
</dbReference>
<dbReference type="GO" id="GO:0004386">
    <property type="term" value="F:helicase activity"/>
    <property type="evidence" value="ECO:0007669"/>
    <property type="project" value="UniProtKB-KW"/>
</dbReference>
<keyword evidence="7" id="KW-0051">Antiviral defense</keyword>
<reference evidence="14" key="1">
    <citation type="submission" date="2023-06" db="EMBL/GenBank/DDBJ databases">
        <title>Genome-scale phylogeny and comparative genomics of the fungal order Sordariales.</title>
        <authorList>
            <consortium name="Lawrence Berkeley National Laboratory"/>
            <person name="Hensen N."/>
            <person name="Bonometti L."/>
            <person name="Westerberg I."/>
            <person name="Brannstrom I.O."/>
            <person name="Guillou S."/>
            <person name="Cros-Aarteil S."/>
            <person name="Calhoun S."/>
            <person name="Haridas S."/>
            <person name="Kuo A."/>
            <person name="Mondo S."/>
            <person name="Pangilinan J."/>
            <person name="Riley R."/>
            <person name="Labutti K."/>
            <person name="Andreopoulos B."/>
            <person name="Lipzen A."/>
            <person name="Chen C."/>
            <person name="Yanf M."/>
            <person name="Daum C."/>
            <person name="Ng V."/>
            <person name="Clum A."/>
            <person name="Steindorff A."/>
            <person name="Ohm R."/>
            <person name="Martin F."/>
            <person name="Silar P."/>
            <person name="Natvig D."/>
            <person name="Lalanne C."/>
            <person name="Gautier V."/>
            <person name="Ament-Velasquez S.L."/>
            <person name="Kruys A."/>
            <person name="Hutchinson M.I."/>
            <person name="Powell A.J."/>
            <person name="Barry K."/>
            <person name="Miller A.N."/>
            <person name="Grigoriev I.V."/>
            <person name="Debuchy R."/>
            <person name="Gladieux P."/>
            <person name="Thoren M.H."/>
            <person name="Johannesson H."/>
        </authorList>
    </citation>
    <scope>NUCLEOTIDE SEQUENCE</scope>
    <source>
        <strain evidence="14">SMH4607-1</strain>
    </source>
</reference>
<keyword evidence="5" id="KW-0347">Helicase</keyword>
<dbReference type="PROSITE" id="PS51192">
    <property type="entry name" value="HELICASE_ATP_BIND_1"/>
    <property type="match status" value="1"/>
</dbReference>
<feature type="domain" description="Helicase C-terminal" evidence="12">
    <location>
        <begin position="335"/>
        <end position="509"/>
    </location>
</feature>
<dbReference type="PROSITE" id="PS51327">
    <property type="entry name" value="DICER_DSRBF"/>
    <property type="match status" value="1"/>
</dbReference>
<keyword evidence="2" id="KW-0677">Repeat</keyword>
<organism evidence="14 15">
    <name type="scientific">Lasiosphaeris hirsuta</name>
    <dbReference type="NCBI Taxonomy" id="260670"/>
    <lineage>
        <taxon>Eukaryota</taxon>
        <taxon>Fungi</taxon>
        <taxon>Dikarya</taxon>
        <taxon>Ascomycota</taxon>
        <taxon>Pezizomycotina</taxon>
        <taxon>Sordariomycetes</taxon>
        <taxon>Sordariomycetidae</taxon>
        <taxon>Sordariales</taxon>
        <taxon>Lasiosphaeriaceae</taxon>
        <taxon>Lasiosphaeris</taxon>
    </lineage>
</organism>
<dbReference type="GO" id="GO:0050688">
    <property type="term" value="P:regulation of defense response to virus"/>
    <property type="evidence" value="ECO:0007669"/>
    <property type="project" value="UniProtKB-KW"/>
</dbReference>
<evidence type="ECO:0000256" key="2">
    <source>
        <dbReference type="ARBA" id="ARBA00022737"/>
    </source>
</evidence>
<comment type="caution">
    <text evidence="14">The sequence shown here is derived from an EMBL/GenBank/DDBJ whole genome shotgun (WGS) entry which is preliminary data.</text>
</comment>
<feature type="domain" description="Dicer dsRNA-binding fold" evidence="13">
    <location>
        <begin position="526"/>
        <end position="628"/>
    </location>
</feature>
<dbReference type="Gene3D" id="1.10.1520.10">
    <property type="entry name" value="Ribonuclease III domain"/>
    <property type="match status" value="2"/>
</dbReference>
<evidence type="ECO:0000256" key="9">
    <source>
        <dbReference type="SAM" id="MobiDB-lite"/>
    </source>
</evidence>
<feature type="region of interest" description="Disordered" evidence="9">
    <location>
        <begin position="1177"/>
        <end position="1200"/>
    </location>
</feature>
<evidence type="ECO:0000256" key="8">
    <source>
        <dbReference type="PROSITE-ProRule" id="PRU00657"/>
    </source>
</evidence>
<gene>
    <name evidence="14" type="ORF">B0H67DRAFT_382109</name>
</gene>
<dbReference type="GO" id="GO:0003723">
    <property type="term" value="F:RNA binding"/>
    <property type="evidence" value="ECO:0007669"/>
    <property type="project" value="UniProtKB-UniRule"/>
</dbReference>
<evidence type="ECO:0000256" key="3">
    <source>
        <dbReference type="ARBA" id="ARBA00022741"/>
    </source>
</evidence>
<keyword evidence="1" id="KW-0930">Antiviral protein</keyword>
<evidence type="ECO:0000256" key="1">
    <source>
        <dbReference type="ARBA" id="ARBA00022721"/>
    </source>
</evidence>
<dbReference type="CDD" id="cd00593">
    <property type="entry name" value="RIBOc"/>
    <property type="match status" value="2"/>
</dbReference>
<dbReference type="Gene3D" id="3.40.50.300">
    <property type="entry name" value="P-loop containing nucleotide triphosphate hydrolases"/>
    <property type="match status" value="2"/>
</dbReference>
<evidence type="ECO:0008006" key="16">
    <source>
        <dbReference type="Google" id="ProtNLM"/>
    </source>
</evidence>
<protein>
    <recommendedName>
        <fullName evidence="16">Dicer-like protein 2</fullName>
    </recommendedName>
</protein>
<keyword evidence="6" id="KW-0067">ATP-binding</keyword>
<evidence type="ECO:0000259" key="13">
    <source>
        <dbReference type="PROSITE" id="PS51327"/>
    </source>
</evidence>
<dbReference type="SMART" id="SM00535">
    <property type="entry name" value="RIBOc"/>
    <property type="match status" value="2"/>
</dbReference>